<reference evidence="2" key="1">
    <citation type="journal article" date="2020" name="mSystems">
        <title>Genome- and Community-Level Interaction Insights into Carbon Utilization and Element Cycling Functions of Hydrothermarchaeota in Hydrothermal Sediment.</title>
        <authorList>
            <person name="Zhou Z."/>
            <person name="Liu Y."/>
            <person name="Xu W."/>
            <person name="Pan J."/>
            <person name="Luo Z.H."/>
            <person name="Li M."/>
        </authorList>
    </citation>
    <scope>NUCLEOTIDE SEQUENCE [LARGE SCALE GENOMIC DNA]</scope>
    <source>
        <strain evidence="2">SpSt-1038</strain>
    </source>
</reference>
<evidence type="ECO:0000256" key="1">
    <source>
        <dbReference type="ARBA" id="ARBA00007073"/>
    </source>
</evidence>
<dbReference type="NCBIfam" id="NF011470">
    <property type="entry name" value="PRK14887.1"/>
    <property type="match status" value="1"/>
</dbReference>
<comment type="caution">
    <text evidence="2">The sequence shown here is derived from an EMBL/GenBank/DDBJ whole genome shotgun (WGS) entry which is preliminary data.</text>
</comment>
<organism evidence="2">
    <name type="scientific">Candidatus Methanosuratincola petrocarbonis</name>
    <name type="common">ex Vanwonterghem et al. 2016</name>
    <dbReference type="NCBI Taxonomy" id="1867261"/>
    <lineage>
        <taxon>Archaea</taxon>
        <taxon>Thermoproteota</taxon>
        <taxon>Methanosuratincolia</taxon>
        <taxon>Candidatus Methanomethylicales</taxon>
        <taxon>Candidatus Methanomethylicaceae</taxon>
        <taxon>Candidatus Methanosuratincola (ex Vanwonterghem et al. 2016)</taxon>
    </lineage>
</organism>
<dbReference type="AlphaFoldDB" id="A0A7J3UXM1"/>
<comment type="similarity">
    <text evidence="1">Belongs to the CTAG/PCC1 family.</text>
</comment>
<name>A0A7J3UXM1_9CREN</name>
<proteinExistence type="inferred from homology"/>
<evidence type="ECO:0000313" key="2">
    <source>
        <dbReference type="EMBL" id="HHI48621.1"/>
    </source>
</evidence>
<dbReference type="InterPro" id="IPR015419">
    <property type="entry name" value="CTAG/Pcc1"/>
</dbReference>
<evidence type="ECO:0008006" key="3">
    <source>
        <dbReference type="Google" id="ProtNLM"/>
    </source>
</evidence>
<sequence length="88" mass="9384">MRSEILIERVYGSHEAAETVMRAVSPDNKGAPAGTEIEISTSGGKLTVRISSSSDLQSFLRTVDDLLFCIQTAERAIASLGKKSAQNA</sequence>
<dbReference type="EMBL" id="DRVT01000003">
    <property type="protein sequence ID" value="HHI48621.1"/>
    <property type="molecule type" value="Genomic_DNA"/>
</dbReference>
<protein>
    <recommendedName>
        <fullName evidence="3">KEOPS complex subunit</fullName>
    </recommendedName>
</protein>
<accession>A0A7J3UXM1</accession>
<dbReference type="Pfam" id="PF09341">
    <property type="entry name" value="Pcc1"/>
    <property type="match status" value="1"/>
</dbReference>
<dbReference type="Gene3D" id="3.30.310.50">
    <property type="entry name" value="Alpha-D-phosphohexomutase, C-terminal domain"/>
    <property type="match status" value="1"/>
</dbReference>
<gene>
    <name evidence="2" type="ORF">ENL91_00435</name>
</gene>